<dbReference type="Proteomes" id="UP000030706">
    <property type="component" value="Unassembled WGS sequence"/>
</dbReference>
<evidence type="ECO:0000313" key="2">
    <source>
        <dbReference type="EMBL" id="KEQ85111.1"/>
    </source>
</evidence>
<reference evidence="2 3" key="1">
    <citation type="journal article" date="2014" name="BMC Genomics">
        <title>Genome sequencing of four Aureobasidium pullulans varieties: biotechnological potential, stress tolerance, and description of new species.</title>
        <authorList>
            <person name="Gostin Ar C."/>
            <person name="Ohm R.A."/>
            <person name="Kogej T."/>
            <person name="Sonjak S."/>
            <person name="Turk M."/>
            <person name="Zajc J."/>
            <person name="Zalar P."/>
            <person name="Grube M."/>
            <person name="Sun H."/>
            <person name="Han J."/>
            <person name="Sharma A."/>
            <person name="Chiniquy J."/>
            <person name="Ngan C.Y."/>
            <person name="Lipzen A."/>
            <person name="Barry K."/>
            <person name="Grigoriev I.V."/>
            <person name="Gunde-Cimerman N."/>
        </authorList>
    </citation>
    <scope>NUCLEOTIDE SEQUENCE [LARGE SCALE GENOMIC DNA]</scope>
    <source>
        <strain evidence="2 3">EXF-150</strain>
    </source>
</reference>
<dbReference type="GeneID" id="40747726"/>
<dbReference type="RefSeq" id="XP_029761298.1">
    <property type="nucleotide sequence ID" value="XM_029905420.1"/>
</dbReference>
<evidence type="ECO:0000256" key="1">
    <source>
        <dbReference type="SAM" id="MobiDB-lite"/>
    </source>
</evidence>
<gene>
    <name evidence="2" type="ORF">M438DRAFT_345293</name>
</gene>
<feature type="region of interest" description="Disordered" evidence="1">
    <location>
        <begin position="14"/>
        <end position="34"/>
    </location>
</feature>
<evidence type="ECO:0000313" key="3">
    <source>
        <dbReference type="Proteomes" id="UP000030706"/>
    </source>
</evidence>
<organism evidence="2 3">
    <name type="scientific">Aureobasidium pullulans EXF-150</name>
    <dbReference type="NCBI Taxonomy" id="1043002"/>
    <lineage>
        <taxon>Eukaryota</taxon>
        <taxon>Fungi</taxon>
        <taxon>Dikarya</taxon>
        <taxon>Ascomycota</taxon>
        <taxon>Pezizomycotina</taxon>
        <taxon>Dothideomycetes</taxon>
        <taxon>Dothideomycetidae</taxon>
        <taxon>Dothideales</taxon>
        <taxon>Saccotheciaceae</taxon>
        <taxon>Aureobasidium</taxon>
    </lineage>
</organism>
<dbReference type="HOGENOM" id="CLU_1669038_0_0_1"/>
<keyword evidence="3" id="KW-1185">Reference proteome</keyword>
<accession>A0A074YE81</accession>
<dbReference type="AlphaFoldDB" id="A0A074YE81"/>
<protein>
    <submittedName>
        <fullName evidence="2">Uncharacterized protein</fullName>
    </submittedName>
</protein>
<name>A0A074YE81_AURPU</name>
<dbReference type="EMBL" id="KL584981">
    <property type="protein sequence ID" value="KEQ85111.1"/>
    <property type="molecule type" value="Genomic_DNA"/>
</dbReference>
<proteinExistence type="predicted"/>
<sequence length="158" mass="17410">MCKKNSIIKRVEPWLHGTKKASQPPTQHRPLLPISKEDSNRHHTFQLRCKKVVVRRLLGASSLVQILRHSKRASGVMAAGAGSLVQGLGSSRADHRGGLPIALNNPFFLWKAMPVSSNINHQFKSLGEQVLPVILIVCFAAQVEMAAIYRSHSSCMLS</sequence>